<evidence type="ECO:0000256" key="3">
    <source>
        <dbReference type="PROSITE-ProRule" id="PRU00103"/>
    </source>
</evidence>
<organism evidence="5 6">
    <name type="scientific">Ambrosia artemisiifolia</name>
    <name type="common">Common ragweed</name>
    <dbReference type="NCBI Taxonomy" id="4212"/>
    <lineage>
        <taxon>Eukaryota</taxon>
        <taxon>Viridiplantae</taxon>
        <taxon>Streptophyta</taxon>
        <taxon>Embryophyta</taxon>
        <taxon>Tracheophyta</taxon>
        <taxon>Spermatophyta</taxon>
        <taxon>Magnoliopsida</taxon>
        <taxon>eudicotyledons</taxon>
        <taxon>Gunneridae</taxon>
        <taxon>Pentapetalae</taxon>
        <taxon>asterids</taxon>
        <taxon>campanulids</taxon>
        <taxon>Asterales</taxon>
        <taxon>Asteraceae</taxon>
        <taxon>Asteroideae</taxon>
        <taxon>Heliantheae alliance</taxon>
        <taxon>Heliantheae</taxon>
        <taxon>Ambrosia</taxon>
    </lineage>
</organism>
<dbReference type="PROSITE" id="PS50077">
    <property type="entry name" value="HEAT_REPEAT"/>
    <property type="match status" value="2"/>
</dbReference>
<protein>
    <recommendedName>
        <fullName evidence="4">Phosphatase PP2A regulatory subunit A/Splicing factor 3B subunit 1-like HEAT repeat domain-containing protein</fullName>
    </recommendedName>
</protein>
<dbReference type="Gene3D" id="1.25.10.10">
    <property type="entry name" value="Leucine-rich Repeat Variant"/>
    <property type="match status" value="1"/>
</dbReference>
<feature type="repeat" description="HEAT" evidence="3">
    <location>
        <begin position="1"/>
        <end position="34"/>
    </location>
</feature>
<dbReference type="GO" id="GO:0005829">
    <property type="term" value="C:cytosol"/>
    <property type="evidence" value="ECO:0007669"/>
    <property type="project" value="TreeGrafter"/>
</dbReference>
<dbReference type="InterPro" id="IPR021133">
    <property type="entry name" value="HEAT_type_2"/>
</dbReference>
<keyword evidence="6" id="KW-1185">Reference proteome</keyword>
<evidence type="ECO:0000256" key="2">
    <source>
        <dbReference type="ARBA" id="ARBA00038332"/>
    </source>
</evidence>
<dbReference type="EMBL" id="JAMZMK010010109">
    <property type="protein sequence ID" value="KAI7732927.1"/>
    <property type="molecule type" value="Genomic_DNA"/>
</dbReference>
<dbReference type="Pfam" id="PF22646">
    <property type="entry name" value="PPP2R1A-like_HEAT"/>
    <property type="match status" value="1"/>
</dbReference>
<dbReference type="AlphaFoldDB" id="A0AAD5G8Y7"/>
<dbReference type="GO" id="GO:0005634">
    <property type="term" value="C:nucleus"/>
    <property type="evidence" value="ECO:0007669"/>
    <property type="project" value="TreeGrafter"/>
</dbReference>
<proteinExistence type="inferred from homology"/>
<dbReference type="InterPro" id="IPR016024">
    <property type="entry name" value="ARM-type_fold"/>
</dbReference>
<dbReference type="PANTHER" id="PTHR10648">
    <property type="entry name" value="SERINE/THREONINE-PROTEIN PHOSPHATASE PP2A 65 KDA REGULATORY SUBUNIT"/>
    <property type="match status" value="1"/>
</dbReference>
<dbReference type="InterPro" id="IPR011989">
    <property type="entry name" value="ARM-like"/>
</dbReference>
<keyword evidence="1" id="KW-0677">Repeat</keyword>
<dbReference type="GO" id="GO:0019888">
    <property type="term" value="F:protein phosphatase regulator activity"/>
    <property type="evidence" value="ECO:0007669"/>
    <property type="project" value="TreeGrafter"/>
</dbReference>
<comment type="similarity">
    <text evidence="2">Belongs to the phosphatase 2A regulatory subunit A family.</text>
</comment>
<feature type="repeat" description="HEAT" evidence="3">
    <location>
        <begin position="150"/>
        <end position="188"/>
    </location>
</feature>
<sequence length="378" mass="42923">MWLLRDNEAEVRIIVAGKVTKLSRILTPEVAVQHILPYVKPLVDGLPKLNPMLYYLMSVLGRFHVGLHLNLHDSSAASLWSNKEDYRRMVHKHYTAGEAYQCYSLEVAWENMFWSVKEYVDPQESRTVFRLIAVLGSFCEVIAARHTTDLVAAYMWLLRDNEAEVRIIVAGKVTKLSRILTPEVAVQHILPYVKILFSMFGLLLPLLLWPGPVLGKDKGIQLLINFCLIFLPLLKDGFPDVRLNIISKLEPGSKYQACDSGVATCQELGEALKRFLRQTSLAKVQMQRMQAMEPTLGSHGIPNDRNALSSLDMVVLGITFELEDALTMRLRRYGLTFKVRDCYGNGDVFNGSGHRAVRIEEEAYEGKRKSIGKWYNNP</sequence>
<dbReference type="InterPro" id="IPR054573">
    <property type="entry name" value="PP2A/SF3B1-like_HEAT"/>
</dbReference>
<evidence type="ECO:0000256" key="1">
    <source>
        <dbReference type="ARBA" id="ARBA00022737"/>
    </source>
</evidence>
<name>A0AAD5G8Y7_AMBAR</name>
<dbReference type="SUPFAM" id="SSF48371">
    <property type="entry name" value="ARM repeat"/>
    <property type="match status" value="1"/>
</dbReference>
<dbReference type="Proteomes" id="UP001206925">
    <property type="component" value="Unassembled WGS sequence"/>
</dbReference>
<comment type="caution">
    <text evidence="5">The sequence shown here is derived from an EMBL/GenBank/DDBJ whole genome shotgun (WGS) entry which is preliminary data.</text>
</comment>
<feature type="domain" description="Phosphatase PP2A regulatory subunit A/Splicing factor 3B subunit 1-like HEAT repeat" evidence="4">
    <location>
        <begin position="148"/>
        <end position="196"/>
    </location>
</feature>
<dbReference type="InterPro" id="IPR051023">
    <property type="entry name" value="PP2A_Regulatory_Subunit_A"/>
</dbReference>
<accession>A0AAD5G8Y7</accession>
<evidence type="ECO:0000313" key="5">
    <source>
        <dbReference type="EMBL" id="KAI7732927.1"/>
    </source>
</evidence>
<evidence type="ECO:0000313" key="6">
    <source>
        <dbReference type="Proteomes" id="UP001206925"/>
    </source>
</evidence>
<gene>
    <name evidence="5" type="ORF">M8C21_029770</name>
</gene>
<reference evidence="5" key="1">
    <citation type="submission" date="2022-06" db="EMBL/GenBank/DDBJ databases">
        <title>Uncovering the hologenomic basis of an extraordinary plant invasion.</title>
        <authorList>
            <person name="Bieker V.C."/>
            <person name="Martin M.D."/>
            <person name="Gilbert T."/>
            <person name="Hodgins K."/>
            <person name="Battlay P."/>
            <person name="Petersen B."/>
            <person name="Wilson J."/>
        </authorList>
    </citation>
    <scope>NUCLEOTIDE SEQUENCE</scope>
    <source>
        <strain evidence="5">AA19_3_7</strain>
        <tissue evidence="5">Leaf</tissue>
    </source>
</reference>
<dbReference type="PANTHER" id="PTHR10648:SF36">
    <property type="entry name" value="SERINE_THREONINE-PROTEIN PHOSPHATASE 2A 65 KDA REGULATORY SUBUNIT A BETA ISOFORM-RELATED"/>
    <property type="match status" value="1"/>
</dbReference>
<dbReference type="GO" id="GO:0000159">
    <property type="term" value="C:protein phosphatase type 2A complex"/>
    <property type="evidence" value="ECO:0007669"/>
    <property type="project" value="TreeGrafter"/>
</dbReference>
<evidence type="ECO:0000259" key="4">
    <source>
        <dbReference type="Pfam" id="PF22646"/>
    </source>
</evidence>